<evidence type="ECO:0000259" key="17">
    <source>
        <dbReference type="PROSITE" id="PS51481"/>
    </source>
</evidence>
<evidence type="ECO:0000256" key="1">
    <source>
        <dbReference type="ARBA" id="ARBA00012107"/>
    </source>
</evidence>
<keyword evidence="20" id="KW-1185">Reference proteome</keyword>
<dbReference type="GeneID" id="8238191"/>
<dbReference type="EC" id="2.7.1.29" evidence="1"/>
<evidence type="ECO:0000256" key="13">
    <source>
        <dbReference type="ARBA" id="ARBA00047974"/>
    </source>
</evidence>
<proteinExistence type="predicted"/>
<dbReference type="InterPro" id="IPR050861">
    <property type="entry name" value="Dihydroxyacetone_Kinase"/>
</dbReference>
<evidence type="ECO:0000313" key="20">
    <source>
        <dbReference type="Proteomes" id="UP000009046"/>
    </source>
</evidence>
<dbReference type="PROSITE" id="PS51481">
    <property type="entry name" value="DHAK"/>
    <property type="match status" value="1"/>
</dbReference>
<keyword evidence="9" id="KW-0170">Cobalt</keyword>
<evidence type="ECO:0000256" key="3">
    <source>
        <dbReference type="ARBA" id="ARBA00012578"/>
    </source>
</evidence>
<feature type="domain" description="DhaK" evidence="17">
    <location>
        <begin position="9"/>
        <end position="337"/>
    </location>
</feature>
<dbReference type="PANTHER" id="PTHR28629">
    <property type="entry name" value="TRIOKINASE/FMN CYCLASE"/>
    <property type="match status" value="1"/>
</dbReference>
<dbReference type="PANTHER" id="PTHR28629:SF4">
    <property type="entry name" value="TRIOKINASE_FMN CYCLASE"/>
    <property type="match status" value="1"/>
</dbReference>
<comment type="subunit">
    <text evidence="12">Homodimer. Interacts with IFIH1 (via the CARD domains), the interaction is inhibited by viral infection.</text>
</comment>
<dbReference type="InterPro" id="IPR004007">
    <property type="entry name" value="DhaL_dom"/>
</dbReference>
<name>E0VD74_PEDHC</name>
<dbReference type="InterPro" id="IPR004006">
    <property type="entry name" value="DhaK_dom"/>
</dbReference>
<evidence type="ECO:0000256" key="11">
    <source>
        <dbReference type="ARBA" id="ARBA00045490"/>
    </source>
</evidence>
<dbReference type="Pfam" id="PF02734">
    <property type="entry name" value="Dak2"/>
    <property type="match status" value="1"/>
</dbReference>
<dbReference type="EnsemblMetazoa" id="PHUM106070-RA">
    <property type="protein sequence ID" value="PHUM106070-PA"/>
    <property type="gene ID" value="PHUM106070"/>
</dbReference>
<dbReference type="Pfam" id="PF02733">
    <property type="entry name" value="Dak1"/>
    <property type="match status" value="1"/>
</dbReference>
<dbReference type="OMA" id="ALNMNGF"/>
<dbReference type="GO" id="GO:0004371">
    <property type="term" value="F:glycerone kinase activity"/>
    <property type="evidence" value="ECO:0007669"/>
    <property type="project" value="UniProtKB-EC"/>
</dbReference>
<dbReference type="CTD" id="8238191"/>
<evidence type="ECO:0000256" key="14">
    <source>
        <dbReference type="ARBA" id="ARBA00048526"/>
    </source>
</evidence>
<evidence type="ECO:0000256" key="5">
    <source>
        <dbReference type="ARBA" id="ARBA00022679"/>
    </source>
</evidence>
<gene>
    <name evidence="19" type="primary">8238191</name>
    <name evidence="18" type="ORF">Phum_PHUM106070</name>
</gene>
<reference evidence="18" key="1">
    <citation type="submission" date="2007-04" db="EMBL/GenBank/DDBJ databases">
        <title>Annotation of Pediculus humanus corporis strain USDA.</title>
        <authorList>
            <person name="Kirkness E."/>
            <person name="Hannick L."/>
            <person name="Hass B."/>
            <person name="Bruggner R."/>
            <person name="Lawson D."/>
            <person name="Bidwell S."/>
            <person name="Joardar V."/>
            <person name="Caler E."/>
            <person name="Walenz B."/>
            <person name="Inman J."/>
            <person name="Schobel S."/>
            <person name="Galinsky K."/>
            <person name="Amedeo P."/>
            <person name="Strausberg R."/>
        </authorList>
    </citation>
    <scope>NUCLEOTIDE SEQUENCE</scope>
    <source>
        <strain evidence="18">USDA</strain>
    </source>
</reference>
<comment type="catalytic activity">
    <reaction evidence="14">
        <text>FAD = riboflavin cyclic-4',5'-phosphate + AMP + H(+)</text>
        <dbReference type="Rhea" id="RHEA:13729"/>
        <dbReference type="ChEBI" id="CHEBI:15378"/>
        <dbReference type="ChEBI" id="CHEBI:57692"/>
        <dbReference type="ChEBI" id="CHEBI:76202"/>
        <dbReference type="ChEBI" id="CHEBI:456215"/>
        <dbReference type="EC" id="4.6.1.15"/>
    </reaction>
</comment>
<evidence type="ECO:0000256" key="7">
    <source>
        <dbReference type="ARBA" id="ARBA00022777"/>
    </source>
</evidence>
<dbReference type="FunFam" id="1.25.40.340:FF:000002">
    <property type="entry name" value="Dihydroxyacetone kinase, L subunit"/>
    <property type="match status" value="1"/>
</dbReference>
<evidence type="ECO:0000256" key="10">
    <source>
        <dbReference type="ARBA" id="ARBA00032426"/>
    </source>
</evidence>
<organism>
    <name type="scientific">Pediculus humanus subsp. corporis</name>
    <name type="common">Body louse</name>
    <dbReference type="NCBI Taxonomy" id="121224"/>
    <lineage>
        <taxon>Eukaryota</taxon>
        <taxon>Metazoa</taxon>
        <taxon>Ecdysozoa</taxon>
        <taxon>Arthropoda</taxon>
        <taxon>Hexapoda</taxon>
        <taxon>Insecta</taxon>
        <taxon>Pterygota</taxon>
        <taxon>Neoptera</taxon>
        <taxon>Paraneoptera</taxon>
        <taxon>Psocodea</taxon>
        <taxon>Troctomorpha</taxon>
        <taxon>Phthiraptera</taxon>
        <taxon>Anoplura</taxon>
        <taxon>Pediculidae</taxon>
        <taxon>Pediculus</taxon>
    </lineage>
</organism>
<dbReference type="eggNOG" id="KOG2426">
    <property type="taxonomic scope" value="Eukaryota"/>
</dbReference>
<dbReference type="HOGENOM" id="CLU_017054_6_2_1"/>
<evidence type="ECO:0000256" key="15">
    <source>
        <dbReference type="ARBA" id="ARBA00048898"/>
    </source>
</evidence>
<dbReference type="GO" id="GO:0034012">
    <property type="term" value="F:FAD-AMP lyase (cyclizing) activity"/>
    <property type="evidence" value="ECO:0007669"/>
    <property type="project" value="UniProtKB-EC"/>
</dbReference>
<evidence type="ECO:0000256" key="2">
    <source>
        <dbReference type="ARBA" id="ARBA00012110"/>
    </source>
</evidence>
<dbReference type="GO" id="GO:0019563">
    <property type="term" value="P:glycerol catabolic process"/>
    <property type="evidence" value="ECO:0007669"/>
    <property type="project" value="TreeGrafter"/>
</dbReference>
<feature type="domain" description="DhaL" evidence="16">
    <location>
        <begin position="378"/>
        <end position="585"/>
    </location>
</feature>
<dbReference type="Proteomes" id="UP000009046">
    <property type="component" value="Unassembled WGS sequence"/>
</dbReference>
<keyword evidence="7 18" id="KW-0418">Kinase</keyword>
<dbReference type="VEuPathDB" id="VectorBase:PHUM106070"/>
<dbReference type="KEGG" id="phu:Phum_PHUM106070"/>
<comment type="catalytic activity">
    <reaction evidence="13">
        <text>D-glyceraldehyde + ATP = D-glyceraldehyde 3-phosphate + ADP + H(+)</text>
        <dbReference type="Rhea" id="RHEA:13941"/>
        <dbReference type="ChEBI" id="CHEBI:15378"/>
        <dbReference type="ChEBI" id="CHEBI:17378"/>
        <dbReference type="ChEBI" id="CHEBI:30616"/>
        <dbReference type="ChEBI" id="CHEBI:59776"/>
        <dbReference type="ChEBI" id="CHEBI:456216"/>
        <dbReference type="EC" id="2.7.1.28"/>
    </reaction>
</comment>
<reference evidence="18" key="2">
    <citation type="submission" date="2007-04" db="EMBL/GenBank/DDBJ databases">
        <title>The genome of the human body louse.</title>
        <authorList>
            <consortium name="The Human Body Louse Genome Consortium"/>
            <person name="Kirkness E."/>
            <person name="Walenz B."/>
            <person name="Hass B."/>
            <person name="Bruggner R."/>
            <person name="Strausberg R."/>
        </authorList>
    </citation>
    <scope>NUCLEOTIDE SEQUENCE</scope>
    <source>
        <strain evidence="18">USDA</strain>
    </source>
</reference>
<dbReference type="GO" id="GO:0005524">
    <property type="term" value="F:ATP binding"/>
    <property type="evidence" value="ECO:0007669"/>
    <property type="project" value="UniProtKB-KW"/>
</dbReference>
<comment type="catalytic activity">
    <reaction evidence="15">
        <text>dihydroxyacetone + ATP = dihydroxyacetone phosphate + ADP + H(+)</text>
        <dbReference type="Rhea" id="RHEA:15773"/>
        <dbReference type="ChEBI" id="CHEBI:15378"/>
        <dbReference type="ChEBI" id="CHEBI:16016"/>
        <dbReference type="ChEBI" id="CHEBI:30616"/>
        <dbReference type="ChEBI" id="CHEBI:57642"/>
        <dbReference type="ChEBI" id="CHEBI:456216"/>
        <dbReference type="EC" id="2.7.1.29"/>
    </reaction>
</comment>
<accession>E0VD74</accession>
<dbReference type="EMBL" id="DS235072">
    <property type="protein sequence ID" value="EEB11330.1"/>
    <property type="molecule type" value="Genomic_DNA"/>
</dbReference>
<evidence type="ECO:0000259" key="16">
    <source>
        <dbReference type="PROSITE" id="PS51480"/>
    </source>
</evidence>
<dbReference type="GO" id="GO:0050354">
    <property type="term" value="F:triokinase activity"/>
    <property type="evidence" value="ECO:0007669"/>
    <property type="project" value="UniProtKB-EC"/>
</dbReference>
<evidence type="ECO:0000256" key="4">
    <source>
        <dbReference type="ARBA" id="ARBA00018932"/>
    </source>
</evidence>
<evidence type="ECO:0000256" key="6">
    <source>
        <dbReference type="ARBA" id="ARBA00022741"/>
    </source>
</evidence>
<dbReference type="STRING" id="121224.E0VD74"/>
<dbReference type="SUPFAM" id="SSF101473">
    <property type="entry name" value="DhaL-like"/>
    <property type="match status" value="1"/>
</dbReference>
<keyword evidence="5 18" id="KW-0808">Transferase</keyword>
<dbReference type="AlphaFoldDB" id="E0VD74"/>
<evidence type="ECO:0000256" key="8">
    <source>
        <dbReference type="ARBA" id="ARBA00022840"/>
    </source>
</evidence>
<dbReference type="Gene3D" id="3.30.1180.20">
    <property type="entry name" value="Dihydroxyacetone kinase, domain 2"/>
    <property type="match status" value="1"/>
</dbReference>
<evidence type="ECO:0000256" key="9">
    <source>
        <dbReference type="ARBA" id="ARBA00023285"/>
    </source>
</evidence>
<comment type="function">
    <text evidence="11">Catalyzes both the phosphorylation of dihydroxyacetone and of glyceraldehyde, and the splitting of ribonucleoside diphosphate-X compounds among which FAD is the best substrate. Represses IFIH1-mediated cellular antiviral response.</text>
</comment>
<reference evidence="19" key="3">
    <citation type="submission" date="2021-02" db="UniProtKB">
        <authorList>
            <consortium name="EnsemblMetazoa"/>
        </authorList>
    </citation>
    <scope>IDENTIFICATION</scope>
    <source>
        <strain evidence="19">USDA</strain>
    </source>
</reference>
<dbReference type="EC" id="2.7.1.28" evidence="2"/>
<dbReference type="SMART" id="SM01120">
    <property type="entry name" value="Dak2"/>
    <property type="match status" value="1"/>
</dbReference>
<dbReference type="Gene3D" id="3.40.50.10440">
    <property type="entry name" value="Dihydroxyacetone kinase, domain 1"/>
    <property type="match status" value="1"/>
</dbReference>
<evidence type="ECO:0000313" key="18">
    <source>
        <dbReference type="EMBL" id="EEB11330.1"/>
    </source>
</evidence>
<sequence length="595" mass="66465">MSNKHLINSVNDCVRESMYGFAKLNKNISVDFDNNIVLNMNVEKNMNKICLISGGGSGHEPFPAGYVGTGMLTASISGSIFASPPSLNILKAIRWASKRFDEILLIVPNYTGDVLNFGLAVENANYYGIPVKSFVVGEDVAQEVFGVKNKTGKRGTCGLIFIIKIAGYMIEKEYEMNSIIKHLNEILNSMATMGLCLSSCSKPGTGILFHLDENELELGVGVHGEKGVKRLKRLTAKEGVEEILKRLIDYLNLKDGDEVIVMINNLGSVTHLEIWLLVGEVEKQLERLRIKIIKIYSGFFFTSLNMNGFQICLLKMDEKYKNLCLDALNHPTNASAWSNNIIIDSKIVEDVEDVEELEDEDINRFDDSIRVLSKETVEILKECFIDISNELIKEENYLNQLDGYCGDGDCGSTFKSLASGILEKIMKNELNFSNPENLFTQLSLIVQKNVGGTTGALYGLFFKGISQELKEQQMEDYENLSIVVAKAWRRGIETIKRYSTARIGDKTMLDGLETACEKFEKEVKKPFCNMMKAFEGATLASENACERTKQLSATAGRASYIDPLKQNTIDPGTYAVKIWMMAILNVLKKKIFPTE</sequence>
<dbReference type="OrthoDB" id="1724672at2759"/>
<dbReference type="InParanoid" id="E0VD74"/>
<dbReference type="SUPFAM" id="SSF82549">
    <property type="entry name" value="DAK1/DegV-like"/>
    <property type="match status" value="1"/>
</dbReference>
<dbReference type="InterPro" id="IPR036117">
    <property type="entry name" value="DhaL_dom_sf"/>
</dbReference>
<dbReference type="PROSITE" id="PS51480">
    <property type="entry name" value="DHAL"/>
    <property type="match status" value="1"/>
</dbReference>
<dbReference type="EMBL" id="AAZO01001256">
    <property type="status" value="NOT_ANNOTATED_CDS"/>
    <property type="molecule type" value="Genomic_DNA"/>
</dbReference>
<keyword evidence="8" id="KW-0067">ATP-binding</keyword>
<evidence type="ECO:0000313" key="19">
    <source>
        <dbReference type="EnsemblMetazoa" id="PHUM106070-PA"/>
    </source>
</evidence>
<dbReference type="Gene3D" id="1.25.40.340">
    <property type="match status" value="1"/>
</dbReference>
<dbReference type="FunFam" id="3.40.50.10440:FF:000001">
    <property type="entry name" value="Dihydroxyacetone kinase, DhaK subunit"/>
    <property type="match status" value="1"/>
</dbReference>
<evidence type="ECO:0000256" key="12">
    <source>
        <dbReference type="ARBA" id="ARBA00046681"/>
    </source>
</evidence>
<dbReference type="EC" id="4.6.1.15" evidence="3"/>
<dbReference type="RefSeq" id="XP_002424068.1">
    <property type="nucleotide sequence ID" value="XM_002424023.1"/>
</dbReference>
<dbReference type="GO" id="GO:0005829">
    <property type="term" value="C:cytosol"/>
    <property type="evidence" value="ECO:0007669"/>
    <property type="project" value="TreeGrafter"/>
</dbReference>
<protein>
    <recommendedName>
        <fullName evidence="4">Triokinase/FMN cyclase</fullName>
        <ecNumber evidence="2">2.7.1.28</ecNumber>
        <ecNumber evidence="1">2.7.1.29</ecNumber>
        <ecNumber evidence="3">4.6.1.15</ecNumber>
    </recommendedName>
    <alternativeName>
        <fullName evidence="10">Bifunctional ATP-dependent dihydroxyacetone kinase/FAD-AMP lyase (cyclizing)</fullName>
    </alternativeName>
</protein>
<keyword evidence="6" id="KW-0547">Nucleotide-binding</keyword>